<name>A0ABU7KAK4_9ACTN</name>
<evidence type="ECO:0000313" key="1">
    <source>
        <dbReference type="EMBL" id="MEE2038939.1"/>
    </source>
</evidence>
<dbReference type="Pfam" id="PF13814">
    <property type="entry name" value="Replic_Relax"/>
    <property type="match status" value="1"/>
</dbReference>
<organism evidence="1 2">
    <name type="scientific">Nocardiopsis codii</name>
    <dbReference type="NCBI Taxonomy" id="3065942"/>
    <lineage>
        <taxon>Bacteria</taxon>
        <taxon>Bacillati</taxon>
        <taxon>Actinomycetota</taxon>
        <taxon>Actinomycetes</taxon>
        <taxon>Streptosporangiales</taxon>
        <taxon>Nocardiopsidaceae</taxon>
        <taxon>Nocardiopsis</taxon>
    </lineage>
</organism>
<accession>A0ABU7KAK4</accession>
<protein>
    <submittedName>
        <fullName evidence="1">Replication-relaxation family protein</fullName>
    </submittedName>
</protein>
<evidence type="ECO:0000313" key="2">
    <source>
        <dbReference type="Proteomes" id="UP001356095"/>
    </source>
</evidence>
<dbReference type="EMBL" id="JAUZMY010000016">
    <property type="protein sequence ID" value="MEE2038939.1"/>
    <property type="molecule type" value="Genomic_DNA"/>
</dbReference>
<sequence length="271" mass="30754">MRLAPRVTPRDREILAGLYDHHVMTTGHLHRLFFPQAGGRRVRLRMLQLHQYGLVDRFKPFPGRHIADHWVLAPTGAALVAEHRGVEISELGFRHDRVLAWAHSGRLGHILGLVECLALTTEAARALPVAQLVRWDNERECARRWGRHIRPDAYMRWHQGRMGLDAFWEYDTGTEPLTKVRRKMGGYTRLARETKLPSIVLFAVHSDRREEHLAAKLADAVSATVGVYVSTHARLGAQGPAEAVWRATDSPGRLRLVDIARRHPASTESQE</sequence>
<dbReference type="Proteomes" id="UP001356095">
    <property type="component" value="Unassembled WGS sequence"/>
</dbReference>
<dbReference type="InterPro" id="IPR025855">
    <property type="entry name" value="Replic_Relax"/>
</dbReference>
<gene>
    <name evidence="1" type="ORF">Q8791_17105</name>
</gene>
<keyword evidence="2" id="KW-1185">Reference proteome</keyword>
<comment type="caution">
    <text evidence="1">The sequence shown here is derived from an EMBL/GenBank/DDBJ whole genome shotgun (WGS) entry which is preliminary data.</text>
</comment>
<reference evidence="1 2" key="1">
    <citation type="submission" date="2023-08" db="EMBL/GenBank/DDBJ databases">
        <authorList>
            <person name="Girao M."/>
            <person name="Carvalho M.F."/>
        </authorList>
    </citation>
    <scope>NUCLEOTIDE SEQUENCE [LARGE SCALE GENOMIC DNA]</scope>
    <source>
        <strain evidence="1 2">CT-R113</strain>
    </source>
</reference>
<proteinExistence type="predicted"/>